<dbReference type="AlphaFoldDB" id="A0A238ZW18"/>
<protein>
    <submittedName>
        <fullName evidence="3">Sporulation protein YtfJ (Spore_YtfJ)</fullName>
    </submittedName>
</protein>
<evidence type="ECO:0000313" key="3">
    <source>
        <dbReference type="EMBL" id="SNR87088.1"/>
    </source>
</evidence>
<dbReference type="EMBL" id="FZNR01000006">
    <property type="protein sequence ID" value="SNR87088.1"/>
    <property type="molecule type" value="Genomic_DNA"/>
</dbReference>
<feature type="compositionally biased region" description="Low complexity" evidence="1">
    <location>
        <begin position="55"/>
        <end position="67"/>
    </location>
</feature>
<reference evidence="3 4" key="1">
    <citation type="submission" date="2017-06" db="EMBL/GenBank/DDBJ databases">
        <authorList>
            <person name="Kim H.J."/>
            <person name="Triplett B.A."/>
        </authorList>
    </citation>
    <scope>NUCLEOTIDE SEQUENCE [LARGE SCALE GENOMIC DNA]</scope>
    <source>
        <strain evidence="3 4">DSM 43151</strain>
    </source>
</reference>
<dbReference type="RefSeq" id="WP_239138712.1">
    <property type="nucleotide sequence ID" value="NZ_BOMU01000088.1"/>
</dbReference>
<dbReference type="Proteomes" id="UP000198415">
    <property type="component" value="Unassembled WGS sequence"/>
</dbReference>
<evidence type="ECO:0000313" key="4">
    <source>
        <dbReference type="Proteomes" id="UP000198415"/>
    </source>
</evidence>
<feature type="region of interest" description="Disordered" evidence="1">
    <location>
        <begin position="49"/>
        <end position="71"/>
    </location>
</feature>
<accession>A0A238ZW18</accession>
<gene>
    <name evidence="3" type="ORF">SAMN06264365_106327</name>
</gene>
<keyword evidence="2" id="KW-0812">Transmembrane</keyword>
<evidence type="ECO:0000256" key="1">
    <source>
        <dbReference type="SAM" id="MobiDB-lite"/>
    </source>
</evidence>
<keyword evidence="2" id="KW-1133">Transmembrane helix</keyword>
<proteinExistence type="predicted"/>
<sequence>MASTMDSATLLDKARAATDNAMVGRVFGEPVERDGIILLPVANVAAGGGGGAGSGVAPAGEEAVGAPQQGEGSGAGYGLTVKPAGVFIIKNGDVRWKPAVDVNKIVLGGQVVAIVALLVARSVLRRHLKRRR</sequence>
<name>A0A238ZW18_9ACTN</name>
<feature type="transmembrane region" description="Helical" evidence="2">
    <location>
        <begin position="105"/>
        <end position="124"/>
    </location>
</feature>
<dbReference type="Pfam" id="PF09579">
    <property type="entry name" value="Spore_YtfJ"/>
    <property type="match status" value="1"/>
</dbReference>
<keyword evidence="4" id="KW-1185">Reference proteome</keyword>
<keyword evidence="2" id="KW-0472">Membrane</keyword>
<dbReference type="InterPro" id="IPR014229">
    <property type="entry name" value="Spore_YtfJ"/>
</dbReference>
<organism evidence="3 4">
    <name type="scientific">Actinoplanes regularis</name>
    <dbReference type="NCBI Taxonomy" id="52697"/>
    <lineage>
        <taxon>Bacteria</taxon>
        <taxon>Bacillati</taxon>
        <taxon>Actinomycetota</taxon>
        <taxon>Actinomycetes</taxon>
        <taxon>Micromonosporales</taxon>
        <taxon>Micromonosporaceae</taxon>
        <taxon>Actinoplanes</taxon>
    </lineage>
</organism>
<evidence type="ECO:0000256" key="2">
    <source>
        <dbReference type="SAM" id="Phobius"/>
    </source>
</evidence>